<evidence type="ECO:0000313" key="1">
    <source>
        <dbReference type="EMBL" id="VDD75028.1"/>
    </source>
</evidence>
<dbReference type="EMBL" id="UXSR01000111">
    <property type="protein sequence ID" value="VDD75028.1"/>
    <property type="molecule type" value="Genomic_DNA"/>
</dbReference>
<protein>
    <submittedName>
        <fullName evidence="1">Uncharacterized protein</fullName>
    </submittedName>
</protein>
<keyword evidence="2" id="KW-1185">Reference proteome</keyword>
<name>A0A0R3U3A1_MESCO</name>
<dbReference type="Proteomes" id="UP000267029">
    <property type="component" value="Unassembled WGS sequence"/>
</dbReference>
<dbReference type="OrthoDB" id="6282674at2759"/>
<organism evidence="1 2">
    <name type="scientific">Mesocestoides corti</name>
    <name type="common">Flatworm</name>
    <dbReference type="NCBI Taxonomy" id="53468"/>
    <lineage>
        <taxon>Eukaryota</taxon>
        <taxon>Metazoa</taxon>
        <taxon>Spiralia</taxon>
        <taxon>Lophotrochozoa</taxon>
        <taxon>Platyhelminthes</taxon>
        <taxon>Cestoda</taxon>
        <taxon>Eucestoda</taxon>
        <taxon>Cyclophyllidea</taxon>
        <taxon>Mesocestoididae</taxon>
        <taxon>Mesocestoides</taxon>
    </lineage>
</organism>
<evidence type="ECO:0000313" key="2">
    <source>
        <dbReference type="Proteomes" id="UP000267029"/>
    </source>
</evidence>
<dbReference type="STRING" id="53468.A0A0R3U3A1"/>
<reference evidence="1 2" key="1">
    <citation type="submission" date="2018-10" db="EMBL/GenBank/DDBJ databases">
        <authorList>
            <consortium name="Pathogen Informatics"/>
        </authorList>
    </citation>
    <scope>NUCLEOTIDE SEQUENCE [LARGE SCALE GENOMIC DNA]</scope>
</reference>
<gene>
    <name evidence="1" type="ORF">MCOS_LOCUS1031</name>
</gene>
<dbReference type="AlphaFoldDB" id="A0A0R3U3A1"/>
<sequence>MLCELNRANVRHSLRNPSHLRADSPTPDDLFPVDVSAVSPHSTGGLLPAKLATTVETKPTSFRPTGISVTSTVPPLVLQRRTETDGKHCKWPPPSGT</sequence>
<proteinExistence type="predicted"/>
<accession>A0A0R3U3A1</accession>